<accession>A0A7S3VQL8</accession>
<feature type="region of interest" description="Disordered" evidence="8">
    <location>
        <begin position="989"/>
        <end position="1023"/>
    </location>
</feature>
<name>A0A7S3VQL8_DUNTE</name>
<dbReference type="SMR" id="A0A7S3VQL8"/>
<keyword evidence="4" id="KW-0378">Hydrolase</keyword>
<evidence type="ECO:0000256" key="2">
    <source>
        <dbReference type="ARBA" id="ARBA00022670"/>
    </source>
</evidence>
<dbReference type="PROSITE" id="PS00143">
    <property type="entry name" value="INSULINASE"/>
    <property type="match status" value="1"/>
</dbReference>
<feature type="domain" description="Peptidase M16 N-terminal" evidence="10">
    <location>
        <begin position="45"/>
        <end position="168"/>
    </location>
</feature>
<dbReference type="InterPro" id="IPR007863">
    <property type="entry name" value="Peptidase_M16_C"/>
</dbReference>
<dbReference type="InterPro" id="IPR001431">
    <property type="entry name" value="Pept_M16_Zn_BS"/>
</dbReference>
<gene>
    <name evidence="12" type="ORF">DTER00134_LOCUS14999</name>
</gene>
<dbReference type="PANTHER" id="PTHR43690">
    <property type="entry name" value="NARDILYSIN"/>
    <property type="match status" value="1"/>
</dbReference>
<evidence type="ECO:0000256" key="9">
    <source>
        <dbReference type="SAM" id="Phobius"/>
    </source>
</evidence>
<reference evidence="12" key="1">
    <citation type="submission" date="2021-01" db="EMBL/GenBank/DDBJ databases">
        <authorList>
            <person name="Corre E."/>
            <person name="Pelletier E."/>
            <person name="Niang G."/>
            <person name="Scheremetjew M."/>
            <person name="Finn R."/>
            <person name="Kale V."/>
            <person name="Holt S."/>
            <person name="Cochrane G."/>
            <person name="Meng A."/>
            <person name="Brown T."/>
            <person name="Cohen L."/>
        </authorList>
    </citation>
    <scope>NUCLEOTIDE SEQUENCE</scope>
    <source>
        <strain evidence="12">CCMP1320</strain>
    </source>
</reference>
<evidence type="ECO:0008006" key="13">
    <source>
        <dbReference type="Google" id="ProtNLM"/>
    </source>
</evidence>
<keyword evidence="9" id="KW-1133">Transmembrane helix</keyword>
<dbReference type="InterPro" id="IPR011765">
    <property type="entry name" value="Pept_M16_N"/>
</dbReference>
<comment type="similarity">
    <text evidence="1 7">Belongs to the peptidase M16 family.</text>
</comment>
<dbReference type="Gene3D" id="3.30.830.10">
    <property type="entry name" value="Metalloenzyme, LuxS/M16 peptidase-like"/>
    <property type="match status" value="4"/>
</dbReference>
<dbReference type="InterPro" id="IPR011249">
    <property type="entry name" value="Metalloenz_LuxS/M16"/>
</dbReference>
<dbReference type="Pfam" id="PF00675">
    <property type="entry name" value="Peptidase_M16"/>
    <property type="match status" value="1"/>
</dbReference>
<dbReference type="EMBL" id="HBIP01024941">
    <property type="protein sequence ID" value="CAE0499926.1"/>
    <property type="molecule type" value="Transcribed_RNA"/>
</dbReference>
<evidence type="ECO:0000259" key="11">
    <source>
        <dbReference type="Pfam" id="PF05193"/>
    </source>
</evidence>
<feature type="domain" description="Peptidase M16 C-terminal" evidence="11">
    <location>
        <begin position="699"/>
        <end position="878"/>
    </location>
</feature>
<dbReference type="Pfam" id="PF05193">
    <property type="entry name" value="Peptidase_M16_C"/>
    <property type="match status" value="2"/>
</dbReference>
<evidence type="ECO:0000256" key="1">
    <source>
        <dbReference type="ARBA" id="ARBA00007261"/>
    </source>
</evidence>
<keyword evidence="5" id="KW-0862">Zinc</keyword>
<evidence type="ECO:0000313" key="12">
    <source>
        <dbReference type="EMBL" id="CAE0499926.1"/>
    </source>
</evidence>
<feature type="transmembrane region" description="Helical" evidence="9">
    <location>
        <begin position="1049"/>
        <end position="1068"/>
    </location>
</feature>
<evidence type="ECO:0000256" key="6">
    <source>
        <dbReference type="ARBA" id="ARBA00023049"/>
    </source>
</evidence>
<dbReference type="InterPro" id="IPR050626">
    <property type="entry name" value="Peptidase_M16"/>
</dbReference>
<dbReference type="AlphaFoldDB" id="A0A7S3VQL8"/>
<dbReference type="GO" id="GO:0006508">
    <property type="term" value="P:proteolysis"/>
    <property type="evidence" value="ECO:0007669"/>
    <property type="project" value="UniProtKB-KW"/>
</dbReference>
<protein>
    <recommendedName>
        <fullName evidence="13">Peptidase M16 N-terminal domain-containing protein</fullName>
    </recommendedName>
</protein>
<evidence type="ECO:0000256" key="4">
    <source>
        <dbReference type="ARBA" id="ARBA00022801"/>
    </source>
</evidence>
<feature type="compositionally biased region" description="Basic residues" evidence="8">
    <location>
        <begin position="1011"/>
        <end position="1022"/>
    </location>
</feature>
<keyword evidence="9" id="KW-0472">Membrane</keyword>
<dbReference type="GO" id="GO:0004222">
    <property type="term" value="F:metalloendopeptidase activity"/>
    <property type="evidence" value="ECO:0007669"/>
    <property type="project" value="InterPro"/>
</dbReference>
<evidence type="ECO:0000256" key="8">
    <source>
        <dbReference type="SAM" id="MobiDB-lite"/>
    </source>
</evidence>
<evidence type="ECO:0000256" key="3">
    <source>
        <dbReference type="ARBA" id="ARBA00022723"/>
    </source>
</evidence>
<sequence length="1072" mass="119598">MSPKLFDKLECVELTEHDLSKPCPLGPAELKTGYLPNGIRYYVRSHAKPKERVALALVLKVGSVVEEEGERGIAHIVEHLAFNATEEYSNHEIVKFLEKIGAQFGACQNAYTSADETCYQLVVPTDSPQLLADALRVMAQFAFKIRAAPGDLAKERGAVLEEWRMSRDAAGRAQEAHWELIMQGSRYAERLPIGTEDIIRNVPAEVVRAFYERWYRPENMAVVAVGDISDSDSVVQQISQAFGQGHSRDPTPAPQLPVFDFAPHTQPRYKVFIDKEVQESTVFVSFKQKRPPMSTPKQLLDHFESYVFQEVLNTRLFKLSREQEPPFAAAAVSEEPLCATTQSLVLTAVAMEGPEHVLQALETLLVEVARIRQHGISNKQIAPALADLKADIESTYKERDQSFCWDVRDEYIRNFLHGELVTGQEYETRLSKTLLTKFGINKERVEAQAHAFKTTESCVIKVVGHRPNISEADLMAVVKRVEEMEAEGKIGPWEGDLEVPDALMQKEPQAPAGAIVSERHLQNLDATELQLVNGMRVLMKHTTHMEDELFLTGVAPGGLTEVPQDQFYTASTAGIIAGQLGVFGFKPAVLSDFLAGKIVQLDLSEGAYSRSFKGVQSPADLEIALQLVHLLFTTQVKVDEAELKVVMRLLKQSVDAQQRNPLHHYHTRVRTVNYGDCYYFKPITLEDLDHVDVHKACELHNQNYKNPSEFTIVFTGNMKCEELQPLVEKYLASIPPAQEPKPKDTKELTILPWSFPKETVVEDFKVGMVSPITQAQVTFPVTVSREKAREELVWLKLACQILETRLLQRMRFQFGEIYTVGVSPFFGCEAPSNPGDARGDVSISFTCDPANRHRLTEMALEEIEKLQAQGPDAEEVKTVTNFERLQWDESQQENSFWHDIMVMGFQSKSFQETKDVDQVYVKNCKAREKVLLSASQETVRDAMQRIFPLPCRSLYTALAMVPKRPSLFYTATSAVASLMSSAWSALTGSDRGANSMAPGTDSGPPSLQHTLPHHQHHAHHLGGAHSCCGPTTTTAGVAEHARQQRQRTATLGAAAVASAAAVAVLISMRRSK</sequence>
<evidence type="ECO:0000256" key="7">
    <source>
        <dbReference type="RuleBase" id="RU004447"/>
    </source>
</evidence>
<dbReference type="PANTHER" id="PTHR43690:SF34">
    <property type="entry name" value="ZINC PROTEASE PQQL-LIKE"/>
    <property type="match status" value="1"/>
</dbReference>
<keyword evidence="9" id="KW-0812">Transmembrane</keyword>
<dbReference type="SUPFAM" id="SSF63411">
    <property type="entry name" value="LuxS/MPP-like metallohydrolase"/>
    <property type="match status" value="4"/>
</dbReference>
<keyword evidence="2" id="KW-0645">Protease</keyword>
<proteinExistence type="inferred from homology"/>
<organism evidence="12">
    <name type="scientific">Dunaliella tertiolecta</name>
    <name type="common">Green alga</name>
    <dbReference type="NCBI Taxonomy" id="3047"/>
    <lineage>
        <taxon>Eukaryota</taxon>
        <taxon>Viridiplantae</taxon>
        <taxon>Chlorophyta</taxon>
        <taxon>core chlorophytes</taxon>
        <taxon>Chlorophyceae</taxon>
        <taxon>CS clade</taxon>
        <taxon>Chlamydomonadales</taxon>
        <taxon>Dunaliellaceae</taxon>
        <taxon>Dunaliella</taxon>
    </lineage>
</organism>
<evidence type="ECO:0000256" key="5">
    <source>
        <dbReference type="ARBA" id="ARBA00022833"/>
    </source>
</evidence>
<feature type="domain" description="Peptidase M16 C-terminal" evidence="11">
    <location>
        <begin position="202"/>
        <end position="382"/>
    </location>
</feature>
<evidence type="ECO:0000259" key="10">
    <source>
        <dbReference type="Pfam" id="PF00675"/>
    </source>
</evidence>
<keyword evidence="6" id="KW-0482">Metalloprotease</keyword>
<keyword evidence="3" id="KW-0479">Metal-binding</keyword>
<dbReference type="GO" id="GO:0046872">
    <property type="term" value="F:metal ion binding"/>
    <property type="evidence" value="ECO:0007669"/>
    <property type="project" value="UniProtKB-KW"/>
</dbReference>